<keyword evidence="8 10" id="KW-0067">ATP-binding</keyword>
<evidence type="ECO:0000256" key="9">
    <source>
        <dbReference type="PIRSR" id="PIRSR600239-51"/>
    </source>
</evidence>
<keyword evidence="5 11" id="KW-0808">Transferase</keyword>
<feature type="compositionally biased region" description="Polar residues" evidence="12">
    <location>
        <begin position="714"/>
        <end position="735"/>
    </location>
</feature>
<evidence type="ECO:0000256" key="1">
    <source>
        <dbReference type="ARBA" id="ARBA00001256"/>
    </source>
</evidence>
<evidence type="ECO:0000256" key="7">
    <source>
        <dbReference type="ARBA" id="ARBA00022777"/>
    </source>
</evidence>
<feature type="region of interest" description="Disordered" evidence="12">
    <location>
        <begin position="1"/>
        <end position="39"/>
    </location>
</feature>
<dbReference type="PROSITE" id="PS00107">
    <property type="entry name" value="PROTEIN_KINASE_ATP"/>
    <property type="match status" value="1"/>
</dbReference>
<dbReference type="Pfam" id="PF00615">
    <property type="entry name" value="RGS"/>
    <property type="match status" value="1"/>
</dbReference>
<dbReference type="InterPro" id="IPR000961">
    <property type="entry name" value="AGC-kinase_C"/>
</dbReference>
<dbReference type="GO" id="GO:0005737">
    <property type="term" value="C:cytoplasm"/>
    <property type="evidence" value="ECO:0007669"/>
    <property type="project" value="TreeGrafter"/>
</dbReference>
<keyword evidence="17" id="KW-1185">Reference proteome</keyword>
<dbReference type="PANTHER" id="PTHR24355">
    <property type="entry name" value="G PROTEIN-COUPLED RECEPTOR KINASE/RIBOSOMAL PROTEIN S6 KINASE"/>
    <property type="match status" value="1"/>
</dbReference>
<evidence type="ECO:0000256" key="4">
    <source>
        <dbReference type="ARBA" id="ARBA00022553"/>
    </source>
</evidence>
<dbReference type="OrthoDB" id="354826at2759"/>
<evidence type="ECO:0000259" key="13">
    <source>
        <dbReference type="PROSITE" id="PS50011"/>
    </source>
</evidence>
<keyword evidence="6 10" id="KW-0547">Nucleotide-binding</keyword>
<evidence type="ECO:0000256" key="3">
    <source>
        <dbReference type="ARBA" id="ARBA00022527"/>
    </source>
</evidence>
<evidence type="ECO:0000256" key="12">
    <source>
        <dbReference type="SAM" id="MobiDB-lite"/>
    </source>
</evidence>
<organism evidence="16 17">
    <name type="scientific">Oesophagostomum dentatum</name>
    <name type="common">Nodular worm</name>
    <dbReference type="NCBI Taxonomy" id="61180"/>
    <lineage>
        <taxon>Eukaryota</taxon>
        <taxon>Metazoa</taxon>
        <taxon>Ecdysozoa</taxon>
        <taxon>Nematoda</taxon>
        <taxon>Chromadorea</taxon>
        <taxon>Rhabditida</taxon>
        <taxon>Rhabditina</taxon>
        <taxon>Rhabditomorpha</taxon>
        <taxon>Strongyloidea</taxon>
        <taxon>Strongylidae</taxon>
        <taxon>Oesophagostomum</taxon>
    </lineage>
</organism>
<dbReference type="Gene3D" id="3.30.200.20">
    <property type="entry name" value="Phosphorylase Kinase, domain 1"/>
    <property type="match status" value="1"/>
</dbReference>
<dbReference type="InterPro" id="IPR000719">
    <property type="entry name" value="Prot_kinase_dom"/>
</dbReference>
<dbReference type="PANTHER" id="PTHR24355:SF28">
    <property type="entry name" value="G PROTEIN-COUPLED RECEPTOR KINASE 2"/>
    <property type="match status" value="1"/>
</dbReference>
<feature type="domain" description="Protein kinase" evidence="13">
    <location>
        <begin position="266"/>
        <end position="533"/>
    </location>
</feature>
<feature type="domain" description="RGS" evidence="14">
    <location>
        <begin position="122"/>
        <end position="251"/>
    </location>
</feature>
<evidence type="ECO:0000256" key="2">
    <source>
        <dbReference type="ARBA" id="ARBA00009793"/>
    </source>
</evidence>
<dbReference type="InterPro" id="IPR011009">
    <property type="entry name" value="Kinase-like_dom_sf"/>
</dbReference>
<accession>A0A0B1TNC0</accession>
<evidence type="ECO:0000259" key="14">
    <source>
        <dbReference type="PROSITE" id="PS50132"/>
    </source>
</evidence>
<dbReference type="PROSITE" id="PS00108">
    <property type="entry name" value="PROTEIN_KINASE_ST"/>
    <property type="match status" value="1"/>
</dbReference>
<dbReference type="GO" id="GO:0009966">
    <property type="term" value="P:regulation of signal transduction"/>
    <property type="evidence" value="ECO:0007669"/>
    <property type="project" value="TreeGrafter"/>
</dbReference>
<dbReference type="SUPFAM" id="SSF56112">
    <property type="entry name" value="Protein kinase-like (PK-like)"/>
    <property type="match status" value="1"/>
</dbReference>
<dbReference type="InterPro" id="IPR008271">
    <property type="entry name" value="Ser/Thr_kinase_AS"/>
</dbReference>
<feature type="region of interest" description="Disordered" evidence="12">
    <location>
        <begin position="713"/>
        <end position="735"/>
    </location>
</feature>
<dbReference type="PRINTS" id="PR00717">
    <property type="entry name" value="GPCRKINASE"/>
</dbReference>
<dbReference type="PROSITE" id="PS50011">
    <property type="entry name" value="PROTEIN_KINASE_DOM"/>
    <property type="match status" value="1"/>
</dbReference>
<dbReference type="SMART" id="SM00133">
    <property type="entry name" value="S_TK_X"/>
    <property type="match status" value="1"/>
</dbReference>
<dbReference type="GO" id="GO:0004703">
    <property type="term" value="F:G protein-coupled receptor kinase activity"/>
    <property type="evidence" value="ECO:0007669"/>
    <property type="project" value="UniProtKB-EC"/>
</dbReference>
<dbReference type="PROSITE" id="PS50132">
    <property type="entry name" value="RGS"/>
    <property type="match status" value="1"/>
</dbReference>
<evidence type="ECO:0000256" key="11">
    <source>
        <dbReference type="RuleBase" id="RU000308"/>
    </source>
</evidence>
<feature type="active site" description="Proton acceptor" evidence="9">
    <location>
        <position position="391"/>
    </location>
</feature>
<evidence type="ECO:0000256" key="10">
    <source>
        <dbReference type="PROSITE-ProRule" id="PRU10141"/>
    </source>
</evidence>
<comment type="catalytic activity">
    <reaction evidence="1">
        <text>[G-protein-coupled receptor] + ATP = [G-protein-coupled receptor]-phosphate + ADP + H(+)</text>
        <dbReference type="Rhea" id="RHEA:12008"/>
        <dbReference type="Rhea" id="RHEA-COMP:11260"/>
        <dbReference type="Rhea" id="RHEA-COMP:11261"/>
        <dbReference type="ChEBI" id="CHEBI:15378"/>
        <dbReference type="ChEBI" id="CHEBI:30616"/>
        <dbReference type="ChEBI" id="CHEBI:43176"/>
        <dbReference type="ChEBI" id="CHEBI:68546"/>
        <dbReference type="ChEBI" id="CHEBI:456216"/>
        <dbReference type="EC" id="2.7.11.16"/>
    </reaction>
</comment>
<dbReference type="SMART" id="SM00315">
    <property type="entry name" value="RGS"/>
    <property type="match status" value="1"/>
</dbReference>
<comment type="similarity">
    <text evidence="2 11">Belongs to the protein kinase superfamily. AGC Ser/Thr protein kinase family. GPRK subfamily.</text>
</comment>
<sequence>MRPKFFSKVPHMNNEAEEGLHSSRRKPFRSKFSNGQDGTCRTAGEAMVSGGGGAKATTAARDVLGMTVDVRVDKSRSVAFIGGGQKKGKSKKWKNYLQFPHYTECLPLRSEIDVSYSYIVEKQPIGKLLFHEFCESTNNQYYQSCLFLNKVEEYETSDDDGQCRRELARAIASLLAPGGDTPSSSQHDHSPWCSFLPENVVTSVLAAADSATQDQEPRTDIFAEAYKLVRAYLADEPFKQFLDSILFYRYLQWKWLEKRPVDKHTFRLYRVLGKGGFGEVCACQVRASGKMYALKKLEKKRVKKRHAETLSLNEKQILQRINSPFVVSLAYAYETKDALCLVLTLMNGGDLKFHLYNLMPGGFDEKRVQFYAAEITLGLQHLHKERILYRDLKPENILLDDFGHVRISDLGLAVELKDNEPIKGRVGTVGYMAPEIVKNDRYSYGVDWWGLGCLIYEMIEGKAPFRQRKEKVKREEVERRVREDQEKYSDKFSEAARTLCRGLLHKEPSFRLGCRRVSKPEEGAEEIRAHPFFNTADPNTGREPVPWKKMEAGKVTPPFCPDPRAVYAKDVLDIEQFSTVKGVRLDDNDTQFYGKFNTGCVSIPWQNEMIETECFQELNVFFEEDGSLVPSLRPDGQMQLDKKNGSSGTGFFSRLFKRKPAQLNGKHSNCPHCPGSAGCGNCKVTKSLHDLQLGYDSSSANYGGGRQFRALSASGRSSMAPSALTPGQSSEQTNT</sequence>
<dbReference type="Proteomes" id="UP000053660">
    <property type="component" value="Unassembled WGS sequence"/>
</dbReference>
<evidence type="ECO:0000256" key="8">
    <source>
        <dbReference type="ARBA" id="ARBA00022840"/>
    </source>
</evidence>
<dbReference type="SUPFAM" id="SSF48097">
    <property type="entry name" value="Regulator of G-protein signaling, RGS"/>
    <property type="match status" value="1"/>
</dbReference>
<dbReference type="Pfam" id="PF00069">
    <property type="entry name" value="Pkinase"/>
    <property type="match status" value="1"/>
</dbReference>
<dbReference type="InterPro" id="IPR017441">
    <property type="entry name" value="Protein_kinase_ATP_BS"/>
</dbReference>
<dbReference type="InterPro" id="IPR044926">
    <property type="entry name" value="RGS_subdomain_2"/>
</dbReference>
<proteinExistence type="inferred from homology"/>
<evidence type="ECO:0000259" key="15">
    <source>
        <dbReference type="PROSITE" id="PS51285"/>
    </source>
</evidence>
<dbReference type="InterPro" id="IPR036305">
    <property type="entry name" value="RGS_sf"/>
</dbReference>
<keyword evidence="3 11" id="KW-0723">Serine/threonine-protein kinase</keyword>
<protein>
    <recommendedName>
        <fullName evidence="11">G protein-coupled receptor kinase</fullName>
        <ecNumber evidence="11">2.7.11.-</ecNumber>
    </recommendedName>
</protein>
<evidence type="ECO:0000256" key="5">
    <source>
        <dbReference type="ARBA" id="ARBA00022679"/>
    </source>
</evidence>
<dbReference type="PROSITE" id="PS51285">
    <property type="entry name" value="AGC_KINASE_CTER"/>
    <property type="match status" value="1"/>
</dbReference>
<dbReference type="InterPro" id="IPR000239">
    <property type="entry name" value="GPCR_kinase"/>
</dbReference>
<name>A0A0B1TNC0_OESDE</name>
<dbReference type="SMART" id="SM00220">
    <property type="entry name" value="S_TKc"/>
    <property type="match status" value="1"/>
</dbReference>
<dbReference type="Gene3D" id="1.10.167.10">
    <property type="entry name" value="Regulator of G-protein Signalling 4, domain 2"/>
    <property type="match status" value="1"/>
</dbReference>
<evidence type="ECO:0000313" key="17">
    <source>
        <dbReference type="Proteomes" id="UP000053660"/>
    </source>
</evidence>
<reference evidence="16 17" key="1">
    <citation type="submission" date="2014-03" db="EMBL/GenBank/DDBJ databases">
        <title>Draft genome of the hookworm Oesophagostomum dentatum.</title>
        <authorList>
            <person name="Mitreva M."/>
        </authorList>
    </citation>
    <scope>NUCLEOTIDE SEQUENCE [LARGE SCALE GENOMIC DNA]</scope>
    <source>
        <strain evidence="16 17">OD-Hann</strain>
    </source>
</reference>
<keyword evidence="7 11" id="KW-0418">Kinase</keyword>
<feature type="binding site" evidence="10">
    <location>
        <position position="304"/>
    </location>
    <ligand>
        <name>ATP</name>
        <dbReference type="ChEBI" id="CHEBI:30616"/>
    </ligand>
</feature>
<keyword evidence="4" id="KW-0597">Phosphoprotein</keyword>
<dbReference type="EC" id="2.7.11.-" evidence="11"/>
<dbReference type="InterPro" id="IPR016137">
    <property type="entry name" value="RGS"/>
</dbReference>
<evidence type="ECO:0000256" key="6">
    <source>
        <dbReference type="ARBA" id="ARBA00022741"/>
    </source>
</evidence>
<dbReference type="EMBL" id="KN549470">
    <property type="protein sequence ID" value="KHJ97332.1"/>
    <property type="molecule type" value="Genomic_DNA"/>
</dbReference>
<evidence type="ECO:0000313" key="16">
    <source>
        <dbReference type="EMBL" id="KHJ97332.1"/>
    </source>
</evidence>
<feature type="domain" description="AGC-kinase C-terminal" evidence="15">
    <location>
        <begin position="543"/>
        <end position="608"/>
    </location>
</feature>
<dbReference type="GO" id="GO:0005524">
    <property type="term" value="F:ATP binding"/>
    <property type="evidence" value="ECO:0007669"/>
    <property type="project" value="UniProtKB-UniRule"/>
</dbReference>
<dbReference type="GO" id="GO:0007165">
    <property type="term" value="P:signal transduction"/>
    <property type="evidence" value="ECO:0007669"/>
    <property type="project" value="InterPro"/>
</dbReference>
<dbReference type="FunFam" id="1.10.510.10:FF:000074">
    <property type="entry name" value="G protein-coupled receptor kinase"/>
    <property type="match status" value="1"/>
</dbReference>
<dbReference type="Gene3D" id="1.10.510.10">
    <property type="entry name" value="Transferase(Phosphotransferase) domain 1"/>
    <property type="match status" value="1"/>
</dbReference>
<gene>
    <name evidence="16" type="ORF">OESDEN_02684</name>
</gene>
<dbReference type="AlphaFoldDB" id="A0A0B1TNC0"/>